<keyword evidence="2" id="KW-1185">Reference proteome</keyword>
<name>A0A0E0IHT6_ORYNI</name>
<proteinExistence type="predicted"/>
<dbReference type="Gramene" id="ONIVA09G05250.1">
    <property type="protein sequence ID" value="ONIVA09G05250.1"/>
    <property type="gene ID" value="ONIVA09G05250"/>
</dbReference>
<organism evidence="1">
    <name type="scientific">Oryza nivara</name>
    <name type="common">Indian wild rice</name>
    <name type="synonym">Oryza sativa f. spontanea</name>
    <dbReference type="NCBI Taxonomy" id="4536"/>
    <lineage>
        <taxon>Eukaryota</taxon>
        <taxon>Viridiplantae</taxon>
        <taxon>Streptophyta</taxon>
        <taxon>Embryophyta</taxon>
        <taxon>Tracheophyta</taxon>
        <taxon>Spermatophyta</taxon>
        <taxon>Magnoliopsida</taxon>
        <taxon>Liliopsida</taxon>
        <taxon>Poales</taxon>
        <taxon>Poaceae</taxon>
        <taxon>BOP clade</taxon>
        <taxon>Oryzoideae</taxon>
        <taxon>Oryzeae</taxon>
        <taxon>Oryzinae</taxon>
        <taxon>Oryza</taxon>
    </lineage>
</organism>
<dbReference type="EnsemblPlants" id="ONIVA09G05250.1">
    <property type="protein sequence ID" value="ONIVA09G05250.1"/>
    <property type="gene ID" value="ONIVA09G05250"/>
</dbReference>
<dbReference type="Proteomes" id="UP000006591">
    <property type="component" value="Chromosome 9"/>
</dbReference>
<accession>A0A0E0IHT6</accession>
<dbReference type="HOGENOM" id="CLU_2610296_0_0_1"/>
<dbReference type="InterPro" id="IPR000408">
    <property type="entry name" value="Reg_chr_condens"/>
</dbReference>
<reference evidence="1" key="1">
    <citation type="submission" date="2015-04" db="UniProtKB">
        <authorList>
            <consortium name="EnsemblPlants"/>
        </authorList>
    </citation>
    <scope>IDENTIFICATION</scope>
    <source>
        <strain evidence="1">SL10</strain>
    </source>
</reference>
<dbReference type="OMA" id="WTYIRIA"/>
<reference evidence="1" key="2">
    <citation type="submission" date="2018-04" db="EMBL/GenBank/DDBJ databases">
        <title>OnivRS2 (Oryza nivara Reference Sequence Version 2).</title>
        <authorList>
            <person name="Zhang J."/>
            <person name="Kudrna D."/>
            <person name="Lee S."/>
            <person name="Talag J."/>
            <person name="Rajasekar S."/>
            <person name="Welchert J."/>
            <person name="Hsing Y.-I."/>
            <person name="Wing R.A."/>
        </authorList>
    </citation>
    <scope>NUCLEOTIDE SEQUENCE [LARGE SCALE GENOMIC DNA]</scope>
    <source>
        <strain evidence="1">SL10</strain>
    </source>
</reference>
<evidence type="ECO:0000313" key="2">
    <source>
        <dbReference type="Proteomes" id="UP000006591"/>
    </source>
</evidence>
<dbReference type="Pfam" id="PF00415">
    <property type="entry name" value="RCC1"/>
    <property type="match status" value="1"/>
</dbReference>
<protein>
    <submittedName>
        <fullName evidence="1">Uncharacterized protein</fullName>
    </submittedName>
</protein>
<dbReference type="AlphaFoldDB" id="A0A0E0IHT6"/>
<evidence type="ECO:0000313" key="1">
    <source>
        <dbReference type="EnsemblPlants" id="ONIVA09G05250.1"/>
    </source>
</evidence>
<dbReference type="SUPFAM" id="SSF50985">
    <property type="entry name" value="RCC1/BLIP-II"/>
    <property type="match status" value="1"/>
</dbReference>
<sequence length="84" mass="8976">MASSGEEVCSGESGRVFAAGLNGFGQLGIGSSVTHPLPTFAQEAKAGWTYIRIAIFTPVKFLLCANHFPVQLQVPVFRLETGTY</sequence>
<dbReference type="InterPro" id="IPR009091">
    <property type="entry name" value="RCC1/BLIP-II"/>
</dbReference>